<gene>
    <name evidence="1" type="ORF">HNR67_001884</name>
</gene>
<evidence type="ECO:0000313" key="1">
    <source>
        <dbReference type="EMBL" id="MBB4675766.1"/>
    </source>
</evidence>
<sequence length="49" mass="4926">MSRLLWHPLTSAVLLALVALAGFALDRGGAGWSWLVVGAAAGFAVSGST</sequence>
<protein>
    <submittedName>
        <fullName evidence="1">Uncharacterized protein</fullName>
    </submittedName>
</protein>
<dbReference type="EMBL" id="JACHMH010000001">
    <property type="protein sequence ID" value="MBB4675766.1"/>
    <property type="molecule type" value="Genomic_DNA"/>
</dbReference>
<evidence type="ECO:0000313" key="2">
    <source>
        <dbReference type="Proteomes" id="UP000533598"/>
    </source>
</evidence>
<dbReference type="Proteomes" id="UP000533598">
    <property type="component" value="Unassembled WGS sequence"/>
</dbReference>
<organism evidence="1 2">
    <name type="scientific">Crossiella cryophila</name>
    <dbReference type="NCBI Taxonomy" id="43355"/>
    <lineage>
        <taxon>Bacteria</taxon>
        <taxon>Bacillati</taxon>
        <taxon>Actinomycetota</taxon>
        <taxon>Actinomycetes</taxon>
        <taxon>Pseudonocardiales</taxon>
        <taxon>Pseudonocardiaceae</taxon>
        <taxon>Crossiella</taxon>
    </lineage>
</organism>
<dbReference type="RefSeq" id="WP_185001689.1">
    <property type="nucleotide sequence ID" value="NZ_BAAAUI010000077.1"/>
</dbReference>
<name>A0A7W7C9F8_9PSEU</name>
<accession>A0A7W7C9F8</accession>
<dbReference type="AlphaFoldDB" id="A0A7W7C9F8"/>
<reference evidence="1 2" key="1">
    <citation type="submission" date="2020-08" db="EMBL/GenBank/DDBJ databases">
        <title>Sequencing the genomes of 1000 actinobacteria strains.</title>
        <authorList>
            <person name="Klenk H.-P."/>
        </authorList>
    </citation>
    <scope>NUCLEOTIDE SEQUENCE [LARGE SCALE GENOMIC DNA]</scope>
    <source>
        <strain evidence="1 2">DSM 44230</strain>
    </source>
</reference>
<comment type="caution">
    <text evidence="1">The sequence shown here is derived from an EMBL/GenBank/DDBJ whole genome shotgun (WGS) entry which is preliminary data.</text>
</comment>
<proteinExistence type="predicted"/>
<keyword evidence="2" id="KW-1185">Reference proteome</keyword>